<protein>
    <submittedName>
        <fullName evidence="4">TOBE domain-containing protein</fullName>
    </submittedName>
</protein>
<dbReference type="InterPro" id="IPR005116">
    <property type="entry name" value="Transp-assoc_OB_typ1"/>
</dbReference>
<dbReference type="Proteomes" id="UP000650616">
    <property type="component" value="Unassembled WGS sequence"/>
</dbReference>
<reference evidence="4 5" key="1">
    <citation type="submission" date="2015-08" db="EMBL/GenBank/DDBJ databases">
        <title>Comparative genomics of the Campylobacter concisus group.</title>
        <authorList>
            <person name="Yee E."/>
            <person name="Chapman M.H."/>
            <person name="Huynh S."/>
            <person name="Bono J.L."/>
            <person name="On S.L."/>
            <person name="St Leger J."/>
            <person name="Foster G."/>
            <person name="Parker C.T."/>
            <person name="Miller W.G."/>
        </authorList>
    </citation>
    <scope>NUCLEOTIDE SEQUENCE [LARGE SCALE GENOMIC DNA]</scope>
    <source>
        <strain evidence="4 5">RM9337</strain>
    </source>
</reference>
<keyword evidence="1 2" id="KW-0500">Molybdenum</keyword>
<dbReference type="EMBL" id="LIWG01000001">
    <property type="protein sequence ID" value="MBE3607460.1"/>
    <property type="molecule type" value="Genomic_DNA"/>
</dbReference>
<dbReference type="InterPro" id="IPR004606">
    <property type="entry name" value="Mop_domain"/>
</dbReference>
<feature type="domain" description="Mop" evidence="3">
    <location>
        <begin position="73"/>
        <end position="138"/>
    </location>
</feature>
<evidence type="ECO:0000256" key="2">
    <source>
        <dbReference type="PROSITE-ProRule" id="PRU01213"/>
    </source>
</evidence>
<dbReference type="GO" id="GO:0015689">
    <property type="term" value="P:molybdate ion transport"/>
    <property type="evidence" value="ECO:0007669"/>
    <property type="project" value="InterPro"/>
</dbReference>
<sequence>MSISVRNRLDVEISNVKTGAINSLITAKLKSGEILKATISVSSEKNLELKSGKKAIFLFEASNVVVAKDGNLKLSATNQISGTISKIIDTATNSKIIIDIKDDQISALITKSSCKKLALKTGDKVTAIIKTSQIIVGVKV</sequence>
<dbReference type="PROSITE" id="PS51866">
    <property type="entry name" value="MOP"/>
    <property type="match status" value="1"/>
</dbReference>
<comment type="caution">
    <text evidence="4">The sequence shown here is derived from an EMBL/GenBank/DDBJ whole genome shotgun (WGS) entry which is preliminary data.</text>
</comment>
<name>A0AAW3ZR69_9BACT</name>
<dbReference type="Pfam" id="PF03459">
    <property type="entry name" value="TOBE"/>
    <property type="match status" value="2"/>
</dbReference>
<accession>A0AAW3ZR69</accession>
<evidence type="ECO:0000313" key="4">
    <source>
        <dbReference type="EMBL" id="MBE3607460.1"/>
    </source>
</evidence>
<dbReference type="Gene3D" id="2.40.50.100">
    <property type="match status" value="2"/>
</dbReference>
<evidence type="ECO:0000313" key="5">
    <source>
        <dbReference type="Proteomes" id="UP000650616"/>
    </source>
</evidence>
<proteinExistence type="predicted"/>
<evidence type="ECO:0000256" key="1">
    <source>
        <dbReference type="ARBA" id="ARBA00022505"/>
    </source>
</evidence>
<keyword evidence="5" id="KW-1185">Reference proteome</keyword>
<evidence type="ECO:0000259" key="3">
    <source>
        <dbReference type="PROSITE" id="PS51866"/>
    </source>
</evidence>
<dbReference type="RefSeq" id="WP_170015361.1">
    <property type="nucleotide sequence ID" value="NZ_CP012545.1"/>
</dbReference>
<organism evidence="4 5">
    <name type="scientific">Campylobacter californiensis</name>
    <dbReference type="NCBI Taxonomy" id="1032243"/>
    <lineage>
        <taxon>Bacteria</taxon>
        <taxon>Pseudomonadati</taxon>
        <taxon>Campylobacterota</taxon>
        <taxon>Epsilonproteobacteria</taxon>
        <taxon>Campylobacterales</taxon>
        <taxon>Campylobacteraceae</taxon>
        <taxon>Campylobacter</taxon>
    </lineage>
</organism>
<dbReference type="InterPro" id="IPR008995">
    <property type="entry name" value="Mo/tungstate-bd_C_term_dom"/>
</dbReference>
<dbReference type="SUPFAM" id="SSF50331">
    <property type="entry name" value="MOP-like"/>
    <property type="match status" value="2"/>
</dbReference>
<gene>
    <name evidence="4" type="ORF">CCAL9337_01785</name>
</gene>
<dbReference type="AlphaFoldDB" id="A0AAW3ZR69"/>